<proteinExistence type="predicted"/>
<gene>
    <name evidence="2" type="ORF">SAMN05216257_104214</name>
</gene>
<evidence type="ECO:0000313" key="3">
    <source>
        <dbReference type="Proteomes" id="UP000199328"/>
    </source>
</evidence>
<evidence type="ECO:0000256" key="1">
    <source>
        <dbReference type="SAM" id="Coils"/>
    </source>
</evidence>
<reference evidence="3" key="1">
    <citation type="submission" date="2016-10" db="EMBL/GenBank/DDBJ databases">
        <authorList>
            <person name="Varghese N."/>
            <person name="Submissions S."/>
        </authorList>
    </citation>
    <scope>NUCLEOTIDE SEQUENCE [LARGE SCALE GENOMIC DNA]</scope>
    <source>
        <strain evidence="3">CGMCC 1.10789</strain>
    </source>
</reference>
<dbReference type="EMBL" id="FNFV01000004">
    <property type="protein sequence ID" value="SDK72978.1"/>
    <property type="molecule type" value="Genomic_DNA"/>
</dbReference>
<accession>A0A1G9EA75</accession>
<dbReference type="STRING" id="990712.SAMN05216257_104214"/>
<evidence type="ECO:0000313" key="2">
    <source>
        <dbReference type="EMBL" id="SDK72978.1"/>
    </source>
</evidence>
<dbReference type="AlphaFoldDB" id="A0A1G9EA75"/>
<keyword evidence="1" id="KW-0175">Coiled coil</keyword>
<name>A0A1G9EA75_9RHOB</name>
<organism evidence="2 3">
    <name type="scientific">Meinhardsimonia xiamenensis</name>
    <dbReference type="NCBI Taxonomy" id="990712"/>
    <lineage>
        <taxon>Bacteria</taxon>
        <taxon>Pseudomonadati</taxon>
        <taxon>Pseudomonadota</taxon>
        <taxon>Alphaproteobacteria</taxon>
        <taxon>Rhodobacterales</taxon>
        <taxon>Paracoccaceae</taxon>
        <taxon>Meinhardsimonia</taxon>
    </lineage>
</organism>
<feature type="coiled-coil region" evidence="1">
    <location>
        <begin position="20"/>
        <end position="47"/>
    </location>
</feature>
<dbReference type="Proteomes" id="UP000199328">
    <property type="component" value="Unassembled WGS sequence"/>
</dbReference>
<sequence>MTSEQKRELRKLAQLAHALAERSMATLAQAEARHRALAEEIAQLRDQARPGRAPGSREAPISGRWAEEALAAERHRRWCACRIASLTAELETTTNALAKARAEAAHAHGRAEVLKMLVKGGQPGTGR</sequence>
<dbReference type="RefSeq" id="WP_092500430.1">
    <property type="nucleotide sequence ID" value="NZ_FNFV01000004.1"/>
</dbReference>
<keyword evidence="3" id="KW-1185">Reference proteome</keyword>
<protein>
    <submittedName>
        <fullName evidence="2">Uncharacterized protein</fullName>
    </submittedName>
</protein>